<dbReference type="AlphaFoldDB" id="A0A381T760"/>
<protein>
    <submittedName>
        <fullName evidence="1">Uncharacterized protein</fullName>
    </submittedName>
</protein>
<name>A0A381T760_9ZZZZ</name>
<organism evidence="1">
    <name type="scientific">marine metagenome</name>
    <dbReference type="NCBI Taxonomy" id="408172"/>
    <lineage>
        <taxon>unclassified sequences</taxon>
        <taxon>metagenomes</taxon>
        <taxon>ecological metagenomes</taxon>
    </lineage>
</organism>
<feature type="non-terminal residue" evidence="1">
    <location>
        <position position="24"/>
    </location>
</feature>
<sequence>MYLAVSYFQIELTLWIGADPRLIV</sequence>
<proteinExistence type="predicted"/>
<reference evidence="1" key="1">
    <citation type="submission" date="2018-05" db="EMBL/GenBank/DDBJ databases">
        <authorList>
            <person name="Lanie J.A."/>
            <person name="Ng W.-L."/>
            <person name="Kazmierczak K.M."/>
            <person name="Andrzejewski T.M."/>
            <person name="Davidsen T.M."/>
            <person name="Wayne K.J."/>
            <person name="Tettelin H."/>
            <person name="Glass J.I."/>
            <person name="Rusch D."/>
            <person name="Podicherti R."/>
            <person name="Tsui H.-C.T."/>
            <person name="Winkler M.E."/>
        </authorList>
    </citation>
    <scope>NUCLEOTIDE SEQUENCE</scope>
</reference>
<gene>
    <name evidence="1" type="ORF">METZ01_LOCUS64215</name>
</gene>
<evidence type="ECO:0000313" key="1">
    <source>
        <dbReference type="EMBL" id="SVA11361.1"/>
    </source>
</evidence>
<dbReference type="EMBL" id="UINC01004047">
    <property type="protein sequence ID" value="SVA11361.1"/>
    <property type="molecule type" value="Genomic_DNA"/>
</dbReference>
<accession>A0A381T760</accession>